<sequence length="142" mass="15438">MDIAIHSFTSKATKVSIDVEPNNVLQTSPDTLADLEKTFKIKYPKANAPTESIAIAASPLIFAFWLDFNSITAAMVVTGKIISMLSVRFKTVPNAIAPNATCDNPSPIKDILFNTNVTPKREEQSATNIPTTIAYLTKGYSM</sequence>
<comment type="caution">
    <text evidence="1">The sequence shown here is derived from an EMBL/GenBank/DDBJ whole genome shotgun (WGS) entry which is preliminary data.</text>
</comment>
<name>A0A645D062_9ZZZZ</name>
<protein>
    <submittedName>
        <fullName evidence="1">Uncharacterized protein</fullName>
    </submittedName>
</protein>
<reference evidence="1" key="1">
    <citation type="submission" date="2019-08" db="EMBL/GenBank/DDBJ databases">
        <authorList>
            <person name="Kucharzyk K."/>
            <person name="Murdoch R.W."/>
            <person name="Higgins S."/>
            <person name="Loffler F."/>
        </authorList>
    </citation>
    <scope>NUCLEOTIDE SEQUENCE</scope>
</reference>
<organism evidence="1">
    <name type="scientific">bioreactor metagenome</name>
    <dbReference type="NCBI Taxonomy" id="1076179"/>
    <lineage>
        <taxon>unclassified sequences</taxon>
        <taxon>metagenomes</taxon>
        <taxon>ecological metagenomes</taxon>
    </lineage>
</organism>
<proteinExistence type="predicted"/>
<accession>A0A645D062</accession>
<dbReference type="AlphaFoldDB" id="A0A645D062"/>
<evidence type="ECO:0000313" key="1">
    <source>
        <dbReference type="EMBL" id="MPM82511.1"/>
    </source>
</evidence>
<gene>
    <name evidence="1" type="ORF">SDC9_129572</name>
</gene>
<dbReference type="EMBL" id="VSSQ01031575">
    <property type="protein sequence ID" value="MPM82511.1"/>
    <property type="molecule type" value="Genomic_DNA"/>
</dbReference>